<feature type="compositionally biased region" description="Basic and acidic residues" evidence="3">
    <location>
        <begin position="354"/>
        <end position="366"/>
    </location>
</feature>
<dbReference type="PROSITE" id="PS51792">
    <property type="entry name" value="YIPPEE"/>
    <property type="match status" value="1"/>
</dbReference>
<dbReference type="AlphaFoldDB" id="A0A7G2FJ09"/>
<dbReference type="GO" id="GO:0046872">
    <property type="term" value="F:metal ion binding"/>
    <property type="evidence" value="ECO:0007669"/>
    <property type="project" value="UniProtKB-KW"/>
</dbReference>
<protein>
    <submittedName>
        <fullName evidence="5">(thale cress) hypothetical protein</fullName>
    </submittedName>
</protein>
<dbReference type="InterPro" id="IPR034751">
    <property type="entry name" value="Yippee"/>
</dbReference>
<feature type="compositionally biased region" description="Acidic residues" evidence="3">
    <location>
        <begin position="325"/>
        <end position="336"/>
    </location>
</feature>
<evidence type="ECO:0000256" key="1">
    <source>
        <dbReference type="ARBA" id="ARBA00022723"/>
    </source>
</evidence>
<feature type="compositionally biased region" description="Polar residues" evidence="3">
    <location>
        <begin position="457"/>
        <end position="471"/>
    </location>
</feature>
<proteinExistence type="predicted"/>
<feature type="region of interest" description="Disordered" evidence="3">
    <location>
        <begin position="396"/>
        <end position="423"/>
    </location>
</feature>
<dbReference type="Pfam" id="PF03226">
    <property type="entry name" value="Yippee-Mis18"/>
    <property type="match status" value="1"/>
</dbReference>
<feature type="compositionally biased region" description="Basic and acidic residues" evidence="3">
    <location>
        <begin position="578"/>
        <end position="589"/>
    </location>
</feature>
<feature type="compositionally biased region" description="Polar residues" evidence="3">
    <location>
        <begin position="548"/>
        <end position="560"/>
    </location>
</feature>
<feature type="compositionally biased region" description="Low complexity" evidence="3">
    <location>
        <begin position="178"/>
        <end position="188"/>
    </location>
</feature>
<dbReference type="PANTHER" id="PTHR36808">
    <property type="entry name" value="TRANSCRIPTIONAL REGULATOR ATRX-LIKE PROTEIN"/>
    <property type="match status" value="1"/>
</dbReference>
<feature type="region of interest" description="Disordered" evidence="3">
    <location>
        <begin position="457"/>
        <end position="523"/>
    </location>
</feature>
<feature type="region of interest" description="Disordered" evidence="3">
    <location>
        <begin position="537"/>
        <end position="589"/>
    </location>
</feature>
<reference evidence="5 6" key="1">
    <citation type="submission" date="2020-09" db="EMBL/GenBank/DDBJ databases">
        <authorList>
            <person name="Ashkenazy H."/>
        </authorList>
    </citation>
    <scope>NUCLEOTIDE SEQUENCE [LARGE SCALE GENOMIC DNA]</scope>
    <source>
        <strain evidence="6">cv. Cdm-0</strain>
    </source>
</reference>
<feature type="compositionally biased region" description="Acidic residues" evidence="3">
    <location>
        <begin position="263"/>
        <end position="280"/>
    </location>
</feature>
<keyword evidence="1" id="KW-0479">Metal-binding</keyword>
<feature type="region of interest" description="Disordered" evidence="3">
    <location>
        <begin position="302"/>
        <end position="366"/>
    </location>
</feature>
<dbReference type="Proteomes" id="UP000516314">
    <property type="component" value="Chromosome 5"/>
</dbReference>
<evidence type="ECO:0000256" key="2">
    <source>
        <dbReference type="ARBA" id="ARBA00022833"/>
    </source>
</evidence>
<evidence type="ECO:0000259" key="4">
    <source>
        <dbReference type="PROSITE" id="PS51792"/>
    </source>
</evidence>
<feature type="compositionally biased region" description="Basic and acidic residues" evidence="3">
    <location>
        <begin position="251"/>
        <end position="262"/>
    </location>
</feature>
<keyword evidence="2" id="KW-0862">Zinc</keyword>
<feature type="compositionally biased region" description="Basic and acidic residues" evidence="3">
    <location>
        <begin position="414"/>
        <end position="423"/>
    </location>
</feature>
<evidence type="ECO:0000313" key="6">
    <source>
        <dbReference type="Proteomes" id="UP000516314"/>
    </source>
</evidence>
<evidence type="ECO:0000256" key="3">
    <source>
        <dbReference type="SAM" id="MobiDB-lite"/>
    </source>
</evidence>
<name>A0A7G2FJ09_ARATH</name>
<feature type="compositionally biased region" description="Basic residues" evidence="3">
    <location>
        <begin position="195"/>
        <end position="216"/>
    </location>
</feature>
<sequence>MLNMVSAKLQKYCFSYIKRAWTFSGRKTAAGEHRDMGRDEWIFTVELEGRSYRCRFCRTHLALPDDLVSRSFHCRRGKAYLFNRSVNISMGPLEERLMLSGMHTVADIFCCCCGQNVGWKYESAHEKAQKYKEGKFVLERGRIVDEIDLSTELRSVKKKKSKRNKSKKIRRIKDESESSGSDSSLYSSSEDDYRRKKKRRSKLSKKRSRKRKRRKRDLSSSSTSSEQSDNDGSESDDGKRWSRDRGRRLGKVKDSRSRSRDELEGESEEPDECWQGEDEVIPEKNPRRLKSIVVVSYNYGNGERKEEDDRDVYMTRGGGNRELGYSEDSDEMDGESIDSYSRIRADDNGFGEYNKSETSKVSHTDNSLKDDDLEAILKKRALENLKRFRGVTQKSGIAKKEVSSVSEGEPMQIESEKVESQDHDLMEQKLCDSAVSKDLENSEKILHVINVKESGTALANSASQQDQQSGDTAKVKVSSGLSSCTTKRKLVRPVLSKDSLNLASKKEASGSQDAEAESIDGSTVDKNCLESTLALVTKNEGEHIEPTKVSSTLNAESSSHADTEEVDEVKGGSQSEQKTIDETKDESQYEQKTMTVMRGGEMVQVSYKVYIPKKASSLGRRKLNR</sequence>
<gene>
    <name evidence="5" type="ORF">AT9943_LOCUS22108</name>
</gene>
<organism evidence="5 6">
    <name type="scientific">Arabidopsis thaliana</name>
    <name type="common">Mouse-ear cress</name>
    <dbReference type="NCBI Taxonomy" id="3702"/>
    <lineage>
        <taxon>Eukaryota</taxon>
        <taxon>Viridiplantae</taxon>
        <taxon>Streptophyta</taxon>
        <taxon>Embryophyta</taxon>
        <taxon>Tracheophyta</taxon>
        <taxon>Spermatophyta</taxon>
        <taxon>Magnoliopsida</taxon>
        <taxon>eudicotyledons</taxon>
        <taxon>Gunneridae</taxon>
        <taxon>Pentapetalae</taxon>
        <taxon>rosids</taxon>
        <taxon>malvids</taxon>
        <taxon>Brassicales</taxon>
        <taxon>Brassicaceae</taxon>
        <taxon>Camelineae</taxon>
        <taxon>Arabidopsis</taxon>
    </lineage>
</organism>
<feature type="compositionally biased region" description="Basic and acidic residues" evidence="3">
    <location>
        <begin position="302"/>
        <end position="313"/>
    </location>
</feature>
<feature type="compositionally biased region" description="Basic residues" evidence="3">
    <location>
        <begin position="156"/>
        <end position="171"/>
    </location>
</feature>
<dbReference type="PANTHER" id="PTHR36808:SF1">
    <property type="entry name" value="TRANSCRIPTIONAL REGULATOR ATRX-LIKE PROTEIN"/>
    <property type="match status" value="1"/>
</dbReference>
<dbReference type="InterPro" id="IPR004910">
    <property type="entry name" value="Yippee/Mis18/Cereblon"/>
</dbReference>
<evidence type="ECO:0000313" key="5">
    <source>
        <dbReference type="EMBL" id="CAD5334826.1"/>
    </source>
</evidence>
<dbReference type="EMBL" id="LR881470">
    <property type="protein sequence ID" value="CAD5334826.1"/>
    <property type="molecule type" value="Genomic_DNA"/>
</dbReference>
<feature type="domain" description="Yippee" evidence="4">
    <location>
        <begin position="50"/>
        <end position="147"/>
    </location>
</feature>
<feature type="region of interest" description="Disordered" evidence="3">
    <location>
        <begin position="154"/>
        <end position="288"/>
    </location>
</feature>
<accession>A0A7G2FJ09</accession>